<protein>
    <submittedName>
        <fullName evidence="2">Uncharacterized protein</fullName>
    </submittedName>
</protein>
<comment type="caution">
    <text evidence="2">The sequence shown here is derived from an EMBL/GenBank/DDBJ whole genome shotgun (WGS) entry which is preliminary data.</text>
</comment>
<feature type="region of interest" description="Disordered" evidence="1">
    <location>
        <begin position="112"/>
        <end position="162"/>
    </location>
</feature>
<accession>A0A8H6LXV4</accession>
<name>A0A8H6LXV4_9AGAR</name>
<dbReference type="Proteomes" id="UP000521943">
    <property type="component" value="Unassembled WGS sequence"/>
</dbReference>
<proteinExistence type="predicted"/>
<feature type="compositionally biased region" description="Acidic residues" evidence="1">
    <location>
        <begin position="130"/>
        <end position="162"/>
    </location>
</feature>
<keyword evidence="3" id="KW-1185">Reference proteome</keyword>
<evidence type="ECO:0000256" key="1">
    <source>
        <dbReference type="SAM" id="MobiDB-lite"/>
    </source>
</evidence>
<evidence type="ECO:0000313" key="2">
    <source>
        <dbReference type="EMBL" id="KAF6746089.1"/>
    </source>
</evidence>
<sequence length="162" mass="18219">MLLSRFTIDIVLSVYFILRRALSALATLLMRATGGRSTGERIRFLRTRSLRVLQALVKAGVRSDLRKGISYSKQSQARIEGVCAKVVKRFPELSFGAKADALKKLIRMESREYNRESGSKGSDPSSANQENDEECEVFEDSYAEEEDADAEEEDAEEDEIDD</sequence>
<dbReference type="AlphaFoldDB" id="A0A8H6LXV4"/>
<feature type="compositionally biased region" description="Polar residues" evidence="1">
    <location>
        <begin position="119"/>
        <end position="129"/>
    </location>
</feature>
<evidence type="ECO:0000313" key="3">
    <source>
        <dbReference type="Proteomes" id="UP000521943"/>
    </source>
</evidence>
<reference evidence="2 3" key="1">
    <citation type="submission" date="2020-07" db="EMBL/GenBank/DDBJ databases">
        <title>Comparative genomics of pyrophilous fungi reveals a link between fire events and developmental genes.</title>
        <authorList>
            <consortium name="DOE Joint Genome Institute"/>
            <person name="Steindorff A.S."/>
            <person name="Carver A."/>
            <person name="Calhoun S."/>
            <person name="Stillman K."/>
            <person name="Liu H."/>
            <person name="Lipzen A."/>
            <person name="Pangilinan J."/>
            <person name="Labutti K."/>
            <person name="Bruns T.D."/>
            <person name="Grigoriev I.V."/>
        </authorList>
    </citation>
    <scope>NUCLEOTIDE SEQUENCE [LARGE SCALE GENOMIC DNA]</scope>
    <source>
        <strain evidence="2 3">CBS 144469</strain>
    </source>
</reference>
<dbReference type="EMBL" id="JACGCI010000096">
    <property type="protein sequence ID" value="KAF6746089.1"/>
    <property type="molecule type" value="Genomic_DNA"/>
</dbReference>
<organism evidence="2 3">
    <name type="scientific">Ephemerocybe angulata</name>
    <dbReference type="NCBI Taxonomy" id="980116"/>
    <lineage>
        <taxon>Eukaryota</taxon>
        <taxon>Fungi</taxon>
        <taxon>Dikarya</taxon>
        <taxon>Basidiomycota</taxon>
        <taxon>Agaricomycotina</taxon>
        <taxon>Agaricomycetes</taxon>
        <taxon>Agaricomycetidae</taxon>
        <taxon>Agaricales</taxon>
        <taxon>Agaricineae</taxon>
        <taxon>Psathyrellaceae</taxon>
        <taxon>Ephemerocybe</taxon>
    </lineage>
</organism>
<gene>
    <name evidence="2" type="ORF">DFP72DRAFT_1175743</name>
</gene>